<protein>
    <submittedName>
        <fullName evidence="2">Uncharacterized protein</fullName>
    </submittedName>
</protein>
<comment type="caution">
    <text evidence="2">The sequence shown here is derived from an EMBL/GenBank/DDBJ whole genome shotgun (WGS) entry which is preliminary data.</text>
</comment>
<dbReference type="EMBL" id="JAUSUL010000008">
    <property type="protein sequence ID" value="MDQ0317766.1"/>
    <property type="molecule type" value="Genomic_DNA"/>
</dbReference>
<accession>A0AAE3VUC7</accession>
<sequence>MSQGYFIPDLEPGEPSDGPRNPGEPWHPGLMVTRKRAARVAAKLFPTDMADGTDCRAEEGREGEPCRICEHNNEQWAQRVRQVRRAMLTAFS</sequence>
<keyword evidence="3" id="KW-1185">Reference proteome</keyword>
<reference evidence="2" key="1">
    <citation type="submission" date="2023-07" db="EMBL/GenBank/DDBJ databases">
        <title>Genomic Encyclopedia of Type Strains, Phase IV (KMG-IV): sequencing the most valuable type-strain genomes for metagenomic binning, comparative biology and taxonomic classification.</title>
        <authorList>
            <person name="Goeker M."/>
        </authorList>
    </citation>
    <scope>NUCLEOTIDE SEQUENCE</scope>
    <source>
        <strain evidence="2">DSM 21202</strain>
    </source>
</reference>
<dbReference type="AlphaFoldDB" id="A0AAE3VUC7"/>
<name>A0AAE3VUC7_9HYPH</name>
<feature type="region of interest" description="Disordered" evidence="1">
    <location>
        <begin position="1"/>
        <end position="29"/>
    </location>
</feature>
<proteinExistence type="predicted"/>
<evidence type="ECO:0000313" key="3">
    <source>
        <dbReference type="Proteomes" id="UP001229244"/>
    </source>
</evidence>
<dbReference type="RefSeq" id="WP_306887692.1">
    <property type="nucleotide sequence ID" value="NZ_JAUSUL010000008.1"/>
</dbReference>
<organism evidence="2 3">
    <name type="scientific">Amorphus orientalis</name>
    <dbReference type="NCBI Taxonomy" id="649198"/>
    <lineage>
        <taxon>Bacteria</taxon>
        <taxon>Pseudomonadati</taxon>
        <taxon>Pseudomonadota</taxon>
        <taxon>Alphaproteobacteria</taxon>
        <taxon>Hyphomicrobiales</taxon>
        <taxon>Amorphaceae</taxon>
        <taxon>Amorphus</taxon>
    </lineage>
</organism>
<gene>
    <name evidence="2" type="ORF">J2S73_004253</name>
</gene>
<evidence type="ECO:0000256" key="1">
    <source>
        <dbReference type="SAM" id="MobiDB-lite"/>
    </source>
</evidence>
<evidence type="ECO:0000313" key="2">
    <source>
        <dbReference type="EMBL" id="MDQ0317766.1"/>
    </source>
</evidence>
<dbReference type="Proteomes" id="UP001229244">
    <property type="component" value="Unassembled WGS sequence"/>
</dbReference>